<dbReference type="GO" id="GO:0004526">
    <property type="term" value="F:ribonuclease P activity"/>
    <property type="evidence" value="ECO:0007669"/>
    <property type="project" value="TreeGrafter"/>
</dbReference>
<proteinExistence type="predicted"/>
<dbReference type="GO" id="GO:0000171">
    <property type="term" value="F:ribonuclease MRP activity"/>
    <property type="evidence" value="ECO:0007669"/>
    <property type="project" value="TreeGrafter"/>
</dbReference>
<evidence type="ECO:0000256" key="2">
    <source>
        <dbReference type="ARBA" id="ARBA00022694"/>
    </source>
</evidence>
<protein>
    <submittedName>
        <fullName evidence="5">Alba</fullName>
    </submittedName>
</protein>
<keyword evidence="6" id="KW-1185">Reference proteome</keyword>
<dbReference type="Gene3D" id="3.30.110.20">
    <property type="entry name" value="Alba-like domain"/>
    <property type="match status" value="1"/>
</dbReference>
<feature type="region of interest" description="Disordered" evidence="4">
    <location>
        <begin position="1"/>
        <end position="47"/>
    </location>
</feature>
<organism evidence="5 6">
    <name type="scientific">Geosmithia morbida</name>
    <dbReference type="NCBI Taxonomy" id="1094350"/>
    <lineage>
        <taxon>Eukaryota</taxon>
        <taxon>Fungi</taxon>
        <taxon>Dikarya</taxon>
        <taxon>Ascomycota</taxon>
        <taxon>Pezizomycotina</taxon>
        <taxon>Sordariomycetes</taxon>
        <taxon>Hypocreomycetidae</taxon>
        <taxon>Hypocreales</taxon>
        <taxon>Bionectriaceae</taxon>
        <taxon>Geosmithia</taxon>
    </lineage>
</organism>
<sequence length="195" mass="21022">MTNPSVPCQPPKLPPLPHNARIQKRPLTRPQQPSSSRAPTVYISSSTPFMSAVKRIRKRLEAGLRTGAAPKMASVQSRVEGLRRMMTRDGGGGNGKTAAAAKAAGDSDSEGPTGSSKQRGLTTVKVVGTGRAVDKTLRLAGWFEQQGDCVVHLRTRTVATVDDVIVDACQGDDDDDEHHARLRKMSCLELSIRLR</sequence>
<dbReference type="InterPro" id="IPR014612">
    <property type="entry name" value="Pop7/Rpp20"/>
</dbReference>
<accession>A0A9P4YWJ8</accession>
<name>A0A9P4YWJ8_9HYPO</name>
<feature type="region of interest" description="Disordered" evidence="4">
    <location>
        <begin position="87"/>
        <end position="120"/>
    </location>
</feature>
<dbReference type="GO" id="GO:0003723">
    <property type="term" value="F:RNA binding"/>
    <property type="evidence" value="ECO:0007669"/>
    <property type="project" value="TreeGrafter"/>
</dbReference>
<feature type="compositionally biased region" description="Polar residues" evidence="4">
    <location>
        <begin position="110"/>
        <end position="120"/>
    </location>
</feature>
<dbReference type="PANTHER" id="PTHR28256:SF1">
    <property type="entry name" value="RIBONUCLEASES P_MRP PROTEIN SUBUNIT POP7"/>
    <property type="match status" value="1"/>
</dbReference>
<dbReference type="AlphaFoldDB" id="A0A9P4YWJ8"/>
<dbReference type="InterPro" id="IPR020241">
    <property type="entry name" value="RNase_P/MRP_Pop7_fungi"/>
</dbReference>
<dbReference type="Pfam" id="PF12328">
    <property type="entry name" value="Rpp20"/>
    <property type="match status" value="1"/>
</dbReference>
<evidence type="ECO:0000313" key="5">
    <source>
        <dbReference type="EMBL" id="KAF4124418.1"/>
    </source>
</evidence>
<comment type="caution">
    <text evidence="5">The sequence shown here is derived from an EMBL/GenBank/DDBJ whole genome shotgun (WGS) entry which is preliminary data.</text>
</comment>
<evidence type="ECO:0000256" key="1">
    <source>
        <dbReference type="ARBA" id="ARBA00004123"/>
    </source>
</evidence>
<keyword evidence="3" id="KW-0539">Nucleus</keyword>
<evidence type="ECO:0000256" key="3">
    <source>
        <dbReference type="ARBA" id="ARBA00023242"/>
    </source>
</evidence>
<dbReference type="GO" id="GO:0006364">
    <property type="term" value="P:rRNA processing"/>
    <property type="evidence" value="ECO:0007669"/>
    <property type="project" value="TreeGrafter"/>
</dbReference>
<feature type="compositionally biased region" description="Pro residues" evidence="4">
    <location>
        <begin position="7"/>
        <end position="17"/>
    </location>
</feature>
<dbReference type="GO" id="GO:0000172">
    <property type="term" value="C:ribonuclease MRP complex"/>
    <property type="evidence" value="ECO:0007669"/>
    <property type="project" value="InterPro"/>
</dbReference>
<dbReference type="GO" id="GO:0005655">
    <property type="term" value="C:nucleolar ribonuclease P complex"/>
    <property type="evidence" value="ECO:0007669"/>
    <property type="project" value="InterPro"/>
</dbReference>
<comment type="subcellular location">
    <subcellularLocation>
        <location evidence="1">Nucleus</location>
    </subcellularLocation>
</comment>
<dbReference type="GO" id="GO:0000294">
    <property type="term" value="P:nuclear-transcribed mRNA catabolic process, RNase MRP-dependent"/>
    <property type="evidence" value="ECO:0007669"/>
    <property type="project" value="TreeGrafter"/>
</dbReference>
<evidence type="ECO:0000256" key="4">
    <source>
        <dbReference type="SAM" id="MobiDB-lite"/>
    </source>
</evidence>
<dbReference type="Proteomes" id="UP000749293">
    <property type="component" value="Unassembled WGS sequence"/>
</dbReference>
<dbReference type="PANTHER" id="PTHR28256">
    <property type="entry name" value="RIBONUCLEASES P/MRP PROTEIN SUBUNIT POP7"/>
    <property type="match status" value="1"/>
</dbReference>
<dbReference type="GO" id="GO:0001682">
    <property type="term" value="P:tRNA 5'-leader removal"/>
    <property type="evidence" value="ECO:0007669"/>
    <property type="project" value="InterPro"/>
</dbReference>
<feature type="compositionally biased region" description="Polar residues" evidence="4">
    <location>
        <begin position="29"/>
        <end position="47"/>
    </location>
</feature>
<evidence type="ECO:0000313" key="6">
    <source>
        <dbReference type="Proteomes" id="UP000749293"/>
    </source>
</evidence>
<keyword evidence="2" id="KW-0819">tRNA processing</keyword>
<reference evidence="5" key="1">
    <citation type="submission" date="2020-03" db="EMBL/GenBank/DDBJ databases">
        <title>Site-based positive gene gene selection in Geosmithia morbida across the United States reveals a broad range of putative effectors and factors for local host and environmental adapation.</title>
        <authorList>
            <person name="Onufrak A."/>
            <person name="Murdoch R.W."/>
            <person name="Gazis R."/>
            <person name="Huff M."/>
            <person name="Staton M."/>
            <person name="Klingeman W."/>
            <person name="Hadziabdic D."/>
        </authorList>
    </citation>
    <scope>NUCLEOTIDE SEQUENCE</scope>
    <source>
        <strain evidence="5">1262</strain>
    </source>
</reference>
<dbReference type="InterPro" id="IPR036882">
    <property type="entry name" value="Alba-like_dom_sf"/>
</dbReference>
<dbReference type="OrthoDB" id="5416589at2759"/>
<gene>
    <name evidence="5" type="ORF">GMORB2_5084</name>
</gene>
<dbReference type="GeneID" id="55971312"/>
<dbReference type="GO" id="GO:0034965">
    <property type="term" value="P:intronic box C/D snoRNA processing"/>
    <property type="evidence" value="ECO:0007669"/>
    <property type="project" value="TreeGrafter"/>
</dbReference>
<dbReference type="RefSeq" id="XP_035323070.1">
    <property type="nucleotide sequence ID" value="XM_035467058.1"/>
</dbReference>
<dbReference type="EMBL" id="JAANYQ010000004">
    <property type="protein sequence ID" value="KAF4124418.1"/>
    <property type="molecule type" value="Genomic_DNA"/>
</dbReference>